<organism evidence="2">
    <name type="scientific">Pseudogymnoascus destructans</name>
    <dbReference type="NCBI Taxonomy" id="655981"/>
    <lineage>
        <taxon>Eukaryota</taxon>
        <taxon>Fungi</taxon>
        <taxon>Dikarya</taxon>
        <taxon>Ascomycota</taxon>
        <taxon>Pezizomycotina</taxon>
        <taxon>Leotiomycetes</taxon>
        <taxon>Thelebolales</taxon>
        <taxon>Thelebolaceae</taxon>
        <taxon>Pseudogymnoascus</taxon>
    </lineage>
</organism>
<gene>
    <name evidence="2" type="ORF">VC83_06902</name>
</gene>
<dbReference type="RefSeq" id="XP_024322245.1">
    <property type="nucleotide sequence ID" value="XM_024470486.1"/>
</dbReference>
<evidence type="ECO:0000313" key="2">
    <source>
        <dbReference type="EMBL" id="OAF56954.1"/>
    </source>
</evidence>
<name>A0A177A7F8_9PEZI</name>
<dbReference type="GeneID" id="36289953"/>
<feature type="coiled-coil region" evidence="1">
    <location>
        <begin position="49"/>
        <end position="80"/>
    </location>
</feature>
<protein>
    <submittedName>
        <fullName evidence="2">Uncharacterized protein</fullName>
    </submittedName>
</protein>
<reference evidence="2" key="1">
    <citation type="submission" date="2016-03" db="EMBL/GenBank/DDBJ databases">
        <title>Updated assembly of Pseudogymnoascus destructans, the fungus causing white-nose syndrome of bats.</title>
        <authorList>
            <person name="Palmer J.M."/>
            <person name="Drees K.P."/>
            <person name="Foster J.T."/>
            <person name="Lindner D.L."/>
        </authorList>
    </citation>
    <scope>NUCLEOTIDE SEQUENCE [LARGE SCALE GENOMIC DNA]</scope>
    <source>
        <strain evidence="2">20631-21</strain>
    </source>
</reference>
<accession>A0A177A7F8</accession>
<dbReference type="Proteomes" id="UP000077154">
    <property type="component" value="Unassembled WGS sequence"/>
</dbReference>
<proteinExistence type="predicted"/>
<evidence type="ECO:0000256" key="1">
    <source>
        <dbReference type="SAM" id="Coils"/>
    </source>
</evidence>
<dbReference type="AlphaFoldDB" id="A0A177A7F8"/>
<keyword evidence="1" id="KW-0175">Coiled coil</keyword>
<sequence>MAAALIVASLFRQGHRSPPRRGQSTGKGAKPHMEDIFWGFTLGLRRRSAVAMEALSQALLEEKEEEEEEEEEEMLLLLLLAVVRRCRRHAARARGAAIRRYRRVAHTPVDGECHSVIFLV</sequence>
<dbReference type="EMBL" id="KV441402">
    <property type="protein sequence ID" value="OAF56954.1"/>
    <property type="molecule type" value="Genomic_DNA"/>
</dbReference>